<dbReference type="GO" id="GO:0003677">
    <property type="term" value="F:DNA binding"/>
    <property type="evidence" value="ECO:0007669"/>
    <property type="project" value="UniProtKB-UniRule"/>
</dbReference>
<keyword evidence="1" id="KW-1194">Viral DNA replication</keyword>
<dbReference type="Pfam" id="PF16790">
    <property type="entry name" value="Phage_clamp_A"/>
    <property type="match status" value="1"/>
</dbReference>
<reference evidence="2 3" key="1">
    <citation type="submission" date="2018-05" db="EMBL/GenBank/DDBJ databases">
        <title>The genome of Vibrio coralliilyticus phage YC.</title>
        <authorList>
            <person name="Benler S."/>
        </authorList>
    </citation>
    <scope>NUCLEOTIDE SEQUENCE [LARGE SCALE GENOMIC DNA]</scope>
</reference>
<dbReference type="HAMAP" id="MF_04163">
    <property type="entry name" value="T4_Clamp_Loader_S"/>
    <property type="match status" value="1"/>
</dbReference>
<dbReference type="KEGG" id="vg:55608583"/>
<sequence length="150" mass="17190">MADFLDTPKIGLMDFVHSIQVSKTNLLGDKPTPDLLKQYDPFMVNRAVGQAYDCLEAADDINRLHHLPKDIQYHYLLTRVTAGKRYGKWAGKKHVAEENPHLMTVARHYNVRPEVAKQYLNLMTEDQLEELVFQAEGAGRKDGKRKGKKK</sequence>
<dbReference type="Gene3D" id="1.20.272.50">
    <property type="entry name" value="Bacteriophage clamp loader A subunit, A' domain"/>
    <property type="match status" value="1"/>
</dbReference>
<dbReference type="GO" id="GO:0003689">
    <property type="term" value="F:DNA clamp loader activity"/>
    <property type="evidence" value="ECO:0007669"/>
    <property type="project" value="UniProtKB-UniRule"/>
</dbReference>
<dbReference type="EMBL" id="MH375644">
    <property type="protein sequence ID" value="AXC34505.1"/>
    <property type="molecule type" value="Genomic_DNA"/>
</dbReference>
<dbReference type="GeneID" id="55608583"/>
<dbReference type="RefSeq" id="YP_009838351.1">
    <property type="nucleotide sequence ID" value="NC_048709.1"/>
</dbReference>
<keyword evidence="1" id="KW-0235">DNA replication</keyword>
<proteinExistence type="inferred from homology"/>
<comment type="subunit">
    <text evidence="1">The sliding-clamp-loader consists of 4 large subunits and 1 small subunit. Interacts with the sliding clamp; this interaction allows the sliding-clamp-loader to open the sliding clamp. Part of the replicase complex that includes the DNA polymerase, the polymerase clamp, the clamp loader complex, the single-stranded DNA binding protein, the primase, the helicase and the helicase assembly factor.</text>
</comment>
<evidence type="ECO:0000313" key="2">
    <source>
        <dbReference type="EMBL" id="AXC34505.1"/>
    </source>
</evidence>
<dbReference type="Proteomes" id="UP000260311">
    <property type="component" value="Segment"/>
</dbReference>
<name>A0A384ZSA8_9CAUD</name>
<protein>
    <recommendedName>
        <fullName evidence="1">Sliding-clamp-loader small subunit</fullName>
    </recommendedName>
    <alternativeName>
        <fullName evidence="1">Clamp loader gp62 subunit</fullName>
    </alternativeName>
</protein>
<dbReference type="GO" id="GO:0039693">
    <property type="term" value="P:viral DNA genome replication"/>
    <property type="evidence" value="ECO:0007669"/>
    <property type="project" value="UniProtKB-UniRule"/>
</dbReference>
<dbReference type="GO" id="GO:0006260">
    <property type="term" value="P:DNA replication"/>
    <property type="evidence" value="ECO:0007669"/>
    <property type="project" value="InterPro"/>
</dbReference>
<evidence type="ECO:0000256" key="1">
    <source>
        <dbReference type="HAMAP-Rule" id="MF_04163"/>
    </source>
</evidence>
<dbReference type="InterPro" id="IPR031868">
    <property type="entry name" value="Phage_clamp_gp62"/>
</dbReference>
<accession>A0A384ZSA8</accession>
<evidence type="ECO:0000313" key="3">
    <source>
        <dbReference type="Proteomes" id="UP000260311"/>
    </source>
</evidence>
<comment type="similarity">
    <text evidence="1">Belongs to the Tevenvirinae sliding-clamp-loader small subunit family.</text>
</comment>
<organism evidence="2 3">
    <name type="scientific">Vibrio phage YC</name>
    <dbReference type="NCBI Taxonomy" id="2267403"/>
    <lineage>
        <taxon>Viruses</taxon>
        <taxon>Duplodnaviria</taxon>
        <taxon>Heunggongvirae</taxon>
        <taxon>Uroviricota</taxon>
        <taxon>Caudoviricetes</taxon>
        <taxon>Pantevenvirales</taxon>
        <taxon>Ackermannviridae</taxon>
        <taxon>Campanilevirus</taxon>
        <taxon>Campanilevirus YC</taxon>
    </lineage>
</organism>
<comment type="function">
    <text evidence="1">Forms the sliding-clamp-loader together with the small subunit. The clamp loader holds the clamp in an open conformation and places it onto the DNA.</text>
</comment>
<keyword evidence="3" id="KW-1185">Reference proteome</keyword>
<keyword evidence="1" id="KW-0238">DNA-binding</keyword>